<evidence type="ECO:0000313" key="1">
    <source>
        <dbReference type="EMBL" id="SIR86955.1"/>
    </source>
</evidence>
<keyword evidence="2" id="KW-1185">Reference proteome</keyword>
<dbReference type="EMBL" id="FTNT01000003">
    <property type="protein sequence ID" value="SIR86955.1"/>
    <property type="molecule type" value="Genomic_DNA"/>
</dbReference>
<accession>A0A1N7EGB7</accession>
<dbReference type="RefSeq" id="WP_159441831.1">
    <property type="nucleotide sequence ID" value="NZ_FTNT01000003.1"/>
</dbReference>
<protein>
    <submittedName>
        <fullName evidence="1">Uncharacterized protein</fullName>
    </submittedName>
</protein>
<sequence length="55" mass="5685">MTFAGAAELADQAAGDAALAKAQLSEDRPHQLLAEAVEHLAAAVAELSRGLDQRD</sequence>
<organism evidence="1 2">
    <name type="scientific">Williamsia sterculiae</name>
    <dbReference type="NCBI Taxonomy" id="1344003"/>
    <lineage>
        <taxon>Bacteria</taxon>
        <taxon>Bacillati</taxon>
        <taxon>Actinomycetota</taxon>
        <taxon>Actinomycetes</taxon>
        <taxon>Mycobacteriales</taxon>
        <taxon>Nocardiaceae</taxon>
        <taxon>Williamsia</taxon>
    </lineage>
</organism>
<dbReference type="STRING" id="1344003.SAMN05445060_1268"/>
<evidence type="ECO:0000313" key="2">
    <source>
        <dbReference type="Proteomes" id="UP000186218"/>
    </source>
</evidence>
<dbReference type="Proteomes" id="UP000186218">
    <property type="component" value="Unassembled WGS sequence"/>
</dbReference>
<proteinExistence type="predicted"/>
<reference evidence="1 2" key="1">
    <citation type="submission" date="2017-01" db="EMBL/GenBank/DDBJ databases">
        <authorList>
            <person name="Mah S.A."/>
            <person name="Swanson W.J."/>
            <person name="Moy G.W."/>
            <person name="Vacquier V.D."/>
        </authorList>
    </citation>
    <scope>NUCLEOTIDE SEQUENCE [LARGE SCALE GENOMIC DNA]</scope>
    <source>
        <strain evidence="1 2">CPCC 203464</strain>
    </source>
</reference>
<dbReference type="AlphaFoldDB" id="A0A1N7EGB7"/>
<gene>
    <name evidence="1" type="ORF">SAMN05445060_1268</name>
</gene>
<name>A0A1N7EGB7_9NOCA</name>